<dbReference type="InterPro" id="IPR001347">
    <property type="entry name" value="SIS_dom"/>
</dbReference>
<organism evidence="2 3">
    <name type="scientific">Holdemania filiformis DSM 12042</name>
    <dbReference type="NCBI Taxonomy" id="545696"/>
    <lineage>
        <taxon>Bacteria</taxon>
        <taxon>Bacillati</taxon>
        <taxon>Bacillota</taxon>
        <taxon>Erysipelotrichia</taxon>
        <taxon>Erysipelotrichales</taxon>
        <taxon>Erysipelotrichaceae</taxon>
        <taxon>Holdemania</taxon>
    </lineage>
</organism>
<reference evidence="2 3" key="2">
    <citation type="submission" date="2009-02" db="EMBL/GenBank/DDBJ databases">
        <title>Draft genome sequence of Holdemania filiformis DSM 12042.</title>
        <authorList>
            <person name="Sudarsanam P."/>
            <person name="Ley R."/>
            <person name="Guruge J."/>
            <person name="Turnbaugh P.J."/>
            <person name="Mahowald M."/>
            <person name="Liep D."/>
            <person name="Gordon J."/>
        </authorList>
    </citation>
    <scope>NUCLEOTIDE SEQUENCE [LARGE SCALE GENOMIC DNA]</scope>
    <source>
        <strain evidence="2 3">DSM 12042</strain>
    </source>
</reference>
<protein>
    <recommendedName>
        <fullName evidence="1">SIS domain-containing protein</fullName>
    </recommendedName>
</protein>
<accession>B9Y9M7</accession>
<dbReference type="PROSITE" id="PS51464">
    <property type="entry name" value="SIS"/>
    <property type="match status" value="1"/>
</dbReference>
<comment type="caution">
    <text evidence="2">The sequence shown here is derived from an EMBL/GenBank/DDBJ whole genome shotgun (WGS) entry which is preliminary data.</text>
</comment>
<dbReference type="eggNOG" id="COG4821">
    <property type="taxonomic scope" value="Bacteria"/>
</dbReference>
<dbReference type="InterPro" id="IPR046348">
    <property type="entry name" value="SIS_dom_sf"/>
</dbReference>
<proteinExistence type="predicted"/>
<dbReference type="InterPro" id="IPR050099">
    <property type="entry name" value="SIS_GmhA/DiaA_subfam"/>
</dbReference>
<dbReference type="SUPFAM" id="SSF53697">
    <property type="entry name" value="SIS domain"/>
    <property type="match status" value="1"/>
</dbReference>
<dbReference type="PANTHER" id="PTHR30390">
    <property type="entry name" value="SEDOHEPTULOSE 7-PHOSPHATE ISOMERASE / DNAA INITIATOR-ASSOCIATING FACTOR FOR REPLICATION INITIATION"/>
    <property type="match status" value="1"/>
</dbReference>
<dbReference type="NCBIfam" id="NF002805">
    <property type="entry name" value="PRK02947.1"/>
    <property type="match status" value="1"/>
</dbReference>
<dbReference type="STRING" id="545696.HOLDEFILI_02534"/>
<evidence type="ECO:0000313" key="3">
    <source>
        <dbReference type="Proteomes" id="UP000005950"/>
    </source>
</evidence>
<name>B9Y9M7_9FIRM</name>
<dbReference type="Pfam" id="PF13580">
    <property type="entry name" value="SIS_2"/>
    <property type="match status" value="1"/>
</dbReference>
<dbReference type="EMBL" id="ACCF01000144">
    <property type="protein sequence ID" value="EEF67370.1"/>
    <property type="molecule type" value="Genomic_DNA"/>
</dbReference>
<dbReference type="Gene3D" id="3.40.50.10490">
    <property type="entry name" value="Glucose-6-phosphate isomerase like protein, domain 1"/>
    <property type="match status" value="1"/>
</dbReference>
<gene>
    <name evidence="2" type="ORF">HOLDEFILI_02534</name>
</gene>
<dbReference type="OrthoDB" id="9805185at2"/>
<feature type="domain" description="SIS" evidence="1">
    <location>
        <begin position="32"/>
        <end position="206"/>
    </location>
</feature>
<dbReference type="AlphaFoldDB" id="B9Y9M7"/>
<dbReference type="InterPro" id="IPR035472">
    <property type="entry name" value="RpiR-like_SIS"/>
</dbReference>
<evidence type="ECO:0000259" key="1">
    <source>
        <dbReference type="PROSITE" id="PS51464"/>
    </source>
</evidence>
<dbReference type="HOGENOM" id="CLU_089975_1_0_9"/>
<reference evidence="2 3" key="1">
    <citation type="submission" date="2008-12" db="EMBL/GenBank/DDBJ databases">
        <authorList>
            <person name="Fulton L."/>
            <person name="Clifton S."/>
            <person name="Fulton B."/>
            <person name="Xu J."/>
            <person name="Minx P."/>
            <person name="Pepin K.H."/>
            <person name="Johnson M."/>
            <person name="Bhonagiri V."/>
            <person name="Nash W.E."/>
            <person name="Mardis E.R."/>
            <person name="Wilson R.K."/>
        </authorList>
    </citation>
    <scope>NUCLEOTIDE SEQUENCE [LARGE SCALE GENOMIC DNA]</scope>
    <source>
        <strain evidence="2 3">DSM 12042</strain>
    </source>
</reference>
<dbReference type="CDD" id="cd05013">
    <property type="entry name" value="SIS_RpiR"/>
    <property type="match status" value="1"/>
</dbReference>
<dbReference type="PANTHER" id="PTHR30390:SF7">
    <property type="entry name" value="PHOSPHOHEPTOSE ISOMERASE"/>
    <property type="match status" value="1"/>
</dbReference>
<dbReference type="GO" id="GO:1901135">
    <property type="term" value="P:carbohydrate derivative metabolic process"/>
    <property type="evidence" value="ECO:0007669"/>
    <property type="project" value="InterPro"/>
</dbReference>
<dbReference type="RefSeq" id="WP_006059699.1">
    <property type="nucleotide sequence ID" value="NZ_GG657557.1"/>
</dbReference>
<dbReference type="Proteomes" id="UP000005950">
    <property type="component" value="Unassembled WGS sequence"/>
</dbReference>
<sequence length="235" mass="25450">MERNRYFETIEDLLRRLEITQKENIHQAAELIAHSIMAGGILQSFGSGHSYAAAIEVAGRAGGLFAAKVIKDPAMGIYEVLEGSGTILMRKVEVLPEDVVIIISNSGRNPLPIEIAMKVKDIGAKLIVVTSLESSKKLTSRHSSGRLLYEFADVILDNLSVEGDAAIPVDGLPVKICGTSSIAAAALLQSTILEAVELMLARGFQPPVRLSANVDGGTERSLEIEKQYKQRIYHL</sequence>
<dbReference type="GO" id="GO:0097367">
    <property type="term" value="F:carbohydrate derivative binding"/>
    <property type="evidence" value="ECO:0007669"/>
    <property type="project" value="InterPro"/>
</dbReference>
<evidence type="ECO:0000313" key="2">
    <source>
        <dbReference type="EMBL" id="EEF67370.1"/>
    </source>
</evidence>